<dbReference type="Gene3D" id="1.10.287.70">
    <property type="match status" value="1"/>
</dbReference>
<feature type="transmembrane region" description="Helical" evidence="1">
    <location>
        <begin position="38"/>
        <end position="60"/>
    </location>
</feature>
<name>A0ABD4Z192_9BURK</name>
<keyword evidence="3" id="KW-0407">Ion channel</keyword>
<keyword evidence="1" id="KW-0472">Membrane</keyword>
<dbReference type="AlphaFoldDB" id="A0ABD4Z192"/>
<dbReference type="InterPro" id="IPR013099">
    <property type="entry name" value="K_chnl_dom"/>
</dbReference>
<keyword evidence="1" id="KW-1133">Transmembrane helix</keyword>
<evidence type="ECO:0000259" key="2">
    <source>
        <dbReference type="Pfam" id="PF07885"/>
    </source>
</evidence>
<dbReference type="GO" id="GO:0034220">
    <property type="term" value="P:monoatomic ion transmembrane transport"/>
    <property type="evidence" value="ECO:0007669"/>
    <property type="project" value="UniProtKB-KW"/>
</dbReference>
<keyword evidence="1" id="KW-0812">Transmembrane</keyword>
<feature type="transmembrane region" description="Helical" evidence="1">
    <location>
        <begin position="67"/>
        <end position="86"/>
    </location>
</feature>
<protein>
    <submittedName>
        <fullName evidence="3">Potassium channel family protein</fullName>
    </submittedName>
</protein>
<feature type="transmembrane region" description="Helical" evidence="1">
    <location>
        <begin position="98"/>
        <end position="118"/>
    </location>
</feature>
<sequence length="354" mass="40006">MESPAGSIYKCSQSGIEAKLTSNTNHKKFLDITSYAPFAYGVIYLANILIFSLIYAAAFAGDFKGDSVNYVQALYFSVVTVTTLGYGDLTPRLDSVPLLLAVIAQVVLGVLTIGLFLNSISHKLSERKDLAQKEFEEEVERNSLKKLLTILRPALVKYMEVLSETYKVTTTKDTGDFVKIFPKDLFFQDYYDQISRQNFFSKETRYGVGVMTWGEFIEQENTRFTDRIDDFLNKFATSLPIDLIELLVSLKEHSFLHHCKQAKQMSQVERDLGNMFPRVHLLTIEHSSVNIPEKPNSIRDFHEKLLSLIAKLDENTLGERISMTVDLRKGVTAPSIGSAIAEIIKFGPFEPKNN</sequence>
<dbReference type="Pfam" id="PF07885">
    <property type="entry name" value="Ion_trans_2"/>
    <property type="match status" value="1"/>
</dbReference>
<organism evidence="3 4">
    <name type="scientific">Achromobacter mucicolens</name>
    <dbReference type="NCBI Taxonomy" id="1389922"/>
    <lineage>
        <taxon>Bacteria</taxon>
        <taxon>Pseudomonadati</taxon>
        <taxon>Pseudomonadota</taxon>
        <taxon>Betaproteobacteria</taxon>
        <taxon>Burkholderiales</taxon>
        <taxon>Alcaligenaceae</taxon>
        <taxon>Achromobacter</taxon>
    </lineage>
</organism>
<keyword evidence="3" id="KW-0813">Transport</keyword>
<dbReference type="Proteomes" id="UP001158644">
    <property type="component" value="Unassembled WGS sequence"/>
</dbReference>
<dbReference type="SUPFAM" id="SSF81324">
    <property type="entry name" value="Voltage-gated potassium channels"/>
    <property type="match status" value="1"/>
</dbReference>
<reference evidence="3 4" key="1">
    <citation type="submission" date="2022-09" db="EMBL/GenBank/DDBJ databases">
        <title>Intensive care unit water sources are persistently colonized with multi-drug resistant bacteria and are the site of extensive horizontal gene transfer of antibiotic resistance genes.</title>
        <authorList>
            <person name="Diorio-Toth L."/>
        </authorList>
    </citation>
    <scope>NUCLEOTIDE SEQUENCE [LARGE SCALE GENOMIC DNA]</scope>
    <source>
        <strain evidence="3 4">GD03967</strain>
    </source>
</reference>
<comment type="caution">
    <text evidence="3">The sequence shown here is derived from an EMBL/GenBank/DDBJ whole genome shotgun (WGS) entry which is preliminary data.</text>
</comment>
<feature type="domain" description="Potassium channel" evidence="2">
    <location>
        <begin position="45"/>
        <end position="124"/>
    </location>
</feature>
<keyword evidence="3" id="KW-0406">Ion transport</keyword>
<evidence type="ECO:0000256" key="1">
    <source>
        <dbReference type="SAM" id="Phobius"/>
    </source>
</evidence>
<proteinExistence type="predicted"/>
<evidence type="ECO:0000313" key="3">
    <source>
        <dbReference type="EMBL" id="MDH1181161.1"/>
    </source>
</evidence>
<dbReference type="EMBL" id="JAOBZK010000047">
    <property type="protein sequence ID" value="MDH1181161.1"/>
    <property type="molecule type" value="Genomic_DNA"/>
</dbReference>
<accession>A0ABD4Z192</accession>
<evidence type="ECO:0000313" key="4">
    <source>
        <dbReference type="Proteomes" id="UP001158644"/>
    </source>
</evidence>
<gene>
    <name evidence="3" type="ORF">N5C72_24045</name>
</gene>